<feature type="compositionally biased region" description="Basic and acidic residues" evidence="1">
    <location>
        <begin position="177"/>
        <end position="194"/>
    </location>
</feature>
<protein>
    <submittedName>
        <fullName evidence="2">Tetratricopeptide repeat protein</fullName>
    </submittedName>
</protein>
<dbReference type="AlphaFoldDB" id="A0A518HCW4"/>
<dbReference type="Proteomes" id="UP000317835">
    <property type="component" value="Chromosome"/>
</dbReference>
<sequence length="204" mass="22296">MKSIRMTTRRWMIAIAILSPIFAVSAALYRAGQSLDRFYGPGGLLETQRRLSLVYEAASEASERGEYAKAEAEYRTALKLHERLESLQGGLSFLNSTPSLIGLADSLAGQGRLTEAESLYRTALSVEEDDGAGVSLVLVEALERYSAFLRRSGRAEEAIELEDRAIDLLDRHAASLRKDGHDPTATEARAEAIRARRPGASSDP</sequence>
<dbReference type="Pfam" id="PF13424">
    <property type="entry name" value="TPR_12"/>
    <property type="match status" value="1"/>
</dbReference>
<organism evidence="2 3">
    <name type="scientific">Tautonia plasticadhaerens</name>
    <dbReference type="NCBI Taxonomy" id="2527974"/>
    <lineage>
        <taxon>Bacteria</taxon>
        <taxon>Pseudomonadati</taxon>
        <taxon>Planctomycetota</taxon>
        <taxon>Planctomycetia</taxon>
        <taxon>Isosphaerales</taxon>
        <taxon>Isosphaeraceae</taxon>
        <taxon>Tautonia</taxon>
    </lineage>
</organism>
<evidence type="ECO:0000313" key="2">
    <source>
        <dbReference type="EMBL" id="QDV38704.1"/>
    </source>
</evidence>
<gene>
    <name evidence="2" type="ORF">ElP_66590</name>
</gene>
<accession>A0A518HCW4</accession>
<reference evidence="2 3" key="1">
    <citation type="submission" date="2019-02" db="EMBL/GenBank/DDBJ databases">
        <title>Deep-cultivation of Planctomycetes and their phenomic and genomic characterization uncovers novel biology.</title>
        <authorList>
            <person name="Wiegand S."/>
            <person name="Jogler M."/>
            <person name="Boedeker C."/>
            <person name="Pinto D."/>
            <person name="Vollmers J."/>
            <person name="Rivas-Marin E."/>
            <person name="Kohn T."/>
            <person name="Peeters S.H."/>
            <person name="Heuer A."/>
            <person name="Rast P."/>
            <person name="Oberbeckmann S."/>
            <person name="Bunk B."/>
            <person name="Jeske O."/>
            <person name="Meyerdierks A."/>
            <person name="Storesund J.E."/>
            <person name="Kallscheuer N."/>
            <person name="Luecker S."/>
            <person name="Lage O.M."/>
            <person name="Pohl T."/>
            <person name="Merkel B.J."/>
            <person name="Hornburger P."/>
            <person name="Mueller R.-W."/>
            <person name="Bruemmer F."/>
            <person name="Labrenz M."/>
            <person name="Spormann A.M."/>
            <person name="Op den Camp H."/>
            <person name="Overmann J."/>
            <person name="Amann R."/>
            <person name="Jetten M.S.M."/>
            <person name="Mascher T."/>
            <person name="Medema M.H."/>
            <person name="Devos D.P."/>
            <person name="Kaster A.-K."/>
            <person name="Ovreas L."/>
            <person name="Rohde M."/>
            <person name="Galperin M.Y."/>
            <person name="Jogler C."/>
        </authorList>
    </citation>
    <scope>NUCLEOTIDE SEQUENCE [LARGE SCALE GENOMIC DNA]</scope>
    <source>
        <strain evidence="2 3">ElP</strain>
    </source>
</reference>
<dbReference type="InterPro" id="IPR011990">
    <property type="entry name" value="TPR-like_helical_dom_sf"/>
</dbReference>
<keyword evidence="3" id="KW-1185">Reference proteome</keyword>
<proteinExistence type="predicted"/>
<evidence type="ECO:0000256" key="1">
    <source>
        <dbReference type="SAM" id="MobiDB-lite"/>
    </source>
</evidence>
<dbReference type="OrthoDB" id="597008at2"/>
<name>A0A518HCW4_9BACT</name>
<dbReference type="RefSeq" id="WP_145277413.1">
    <property type="nucleotide sequence ID" value="NZ_CP036426.1"/>
</dbReference>
<dbReference type="Gene3D" id="1.25.40.10">
    <property type="entry name" value="Tetratricopeptide repeat domain"/>
    <property type="match status" value="1"/>
</dbReference>
<feature type="region of interest" description="Disordered" evidence="1">
    <location>
        <begin position="177"/>
        <end position="204"/>
    </location>
</feature>
<dbReference type="KEGG" id="tpla:ElP_66590"/>
<evidence type="ECO:0000313" key="3">
    <source>
        <dbReference type="Proteomes" id="UP000317835"/>
    </source>
</evidence>
<dbReference type="EMBL" id="CP036426">
    <property type="protein sequence ID" value="QDV38704.1"/>
    <property type="molecule type" value="Genomic_DNA"/>
</dbReference>
<dbReference type="SUPFAM" id="SSF48452">
    <property type="entry name" value="TPR-like"/>
    <property type="match status" value="1"/>
</dbReference>